<evidence type="ECO:0000256" key="5">
    <source>
        <dbReference type="ARBA" id="ARBA00023159"/>
    </source>
</evidence>
<comment type="subunit">
    <text evidence="8">Component of the Mediator complex.</text>
</comment>
<evidence type="ECO:0000313" key="10">
    <source>
        <dbReference type="EMBL" id="POY73094.1"/>
    </source>
</evidence>
<dbReference type="GO" id="GO:0070847">
    <property type="term" value="C:core mediator complex"/>
    <property type="evidence" value="ECO:0007669"/>
    <property type="project" value="TreeGrafter"/>
</dbReference>
<evidence type="ECO:0000256" key="7">
    <source>
        <dbReference type="ARBA" id="ARBA00023242"/>
    </source>
</evidence>
<evidence type="ECO:0000313" key="11">
    <source>
        <dbReference type="Proteomes" id="UP000237144"/>
    </source>
</evidence>
<keyword evidence="11" id="KW-1185">Reference proteome</keyword>
<dbReference type="InterPro" id="IPR037212">
    <property type="entry name" value="Med7/Med21-like"/>
</dbReference>
<comment type="subcellular location">
    <subcellularLocation>
        <location evidence="1 8">Nucleus</location>
    </subcellularLocation>
</comment>
<dbReference type="Gene3D" id="6.10.140.200">
    <property type="match status" value="1"/>
</dbReference>
<dbReference type="EMBL" id="PJQD01000042">
    <property type="protein sequence ID" value="POY73094.1"/>
    <property type="molecule type" value="Genomic_DNA"/>
</dbReference>
<dbReference type="PANTHER" id="PTHR21428">
    <property type="entry name" value="MEDIATOR OF RNA POLYMERASE II TRANSCRIPTION SUBUNIT 7"/>
    <property type="match status" value="1"/>
</dbReference>
<evidence type="ECO:0000256" key="9">
    <source>
        <dbReference type="SAM" id="MobiDB-lite"/>
    </source>
</evidence>
<evidence type="ECO:0000256" key="6">
    <source>
        <dbReference type="ARBA" id="ARBA00023163"/>
    </source>
</evidence>
<sequence length="303" mass="32758">MSSPSSDGSIEGDVLPPAGGELANGHGDAVPLAEPLVEGPSHSTTSATPAATNAGPLDDFDTSLFPAPPVFYHRYSDANLALPLDSVIADVPGEPKPFSRRELEPPNVEWIVEDGSYSVFGETWPVEEKTPTLAEMGVPEMFDRTHDRKVSLQTLLRTLILTYTQLLDALLAPPPSLAYPEPTLPDGRPAPTDPERLTEHMRLICFNMHYLVNELRPVQARQTLKLMMRSQIDLRRRKTIAVKQKCAEITATLASLQSDALAVAGAEPTRSRPLQPSPADAAAKAADEALDIFAKLRAKAAEA</sequence>
<dbReference type="Proteomes" id="UP000237144">
    <property type="component" value="Unassembled WGS sequence"/>
</dbReference>
<keyword evidence="5 8" id="KW-0010">Activator</keyword>
<dbReference type="GO" id="GO:0006357">
    <property type="term" value="P:regulation of transcription by RNA polymerase II"/>
    <property type="evidence" value="ECO:0007669"/>
    <property type="project" value="InterPro"/>
</dbReference>
<comment type="function">
    <text evidence="8">Component of the Mediator complex, a coactivator involved in the regulated transcription of nearly all RNA polymerase II-dependent genes. Mediator functions as a bridge to convey information from gene-specific regulatory proteins to the basal RNA polymerase II transcription machinery.</text>
</comment>
<keyword evidence="7 8" id="KW-0539">Nucleus</keyword>
<dbReference type="OrthoDB" id="10253553at2759"/>
<evidence type="ECO:0000256" key="8">
    <source>
        <dbReference type="RuleBase" id="RU364060"/>
    </source>
</evidence>
<accession>A0A2S5B8J2</accession>
<dbReference type="PANTHER" id="PTHR21428:SF11">
    <property type="entry name" value="MEDIATOR OF RNA POLYMERASE II TRANSCRIPTION SUBUNIT 7"/>
    <property type="match status" value="1"/>
</dbReference>
<reference evidence="10 11" key="1">
    <citation type="journal article" date="2018" name="Front. Microbiol.">
        <title>Prospects for Fungal Bioremediation of Acidic Radioactive Waste Sites: Characterization and Genome Sequence of Rhodotorula taiwanensis MD1149.</title>
        <authorList>
            <person name="Tkavc R."/>
            <person name="Matrosova V.Y."/>
            <person name="Grichenko O.E."/>
            <person name="Gostincar C."/>
            <person name="Volpe R.P."/>
            <person name="Klimenkova P."/>
            <person name="Gaidamakova E.K."/>
            <person name="Zhou C.E."/>
            <person name="Stewart B.J."/>
            <person name="Lyman M.G."/>
            <person name="Malfatti S.A."/>
            <person name="Rubinfeld B."/>
            <person name="Courtot M."/>
            <person name="Singh J."/>
            <person name="Dalgard C.L."/>
            <person name="Hamilton T."/>
            <person name="Frey K.G."/>
            <person name="Gunde-Cimerman N."/>
            <person name="Dugan L."/>
            <person name="Daly M.J."/>
        </authorList>
    </citation>
    <scope>NUCLEOTIDE SEQUENCE [LARGE SCALE GENOMIC DNA]</scope>
    <source>
        <strain evidence="10 11">MD1149</strain>
    </source>
</reference>
<keyword evidence="6 8" id="KW-0804">Transcription</keyword>
<dbReference type="InterPro" id="IPR044888">
    <property type="entry name" value="Mediatior_Med7_sf"/>
</dbReference>
<evidence type="ECO:0000256" key="2">
    <source>
        <dbReference type="ARBA" id="ARBA00009994"/>
    </source>
</evidence>
<evidence type="ECO:0000256" key="3">
    <source>
        <dbReference type="ARBA" id="ARBA00020631"/>
    </source>
</evidence>
<protein>
    <recommendedName>
        <fullName evidence="3 8">Mediator of RNA polymerase II transcription subunit 7</fullName>
    </recommendedName>
</protein>
<dbReference type="GO" id="GO:0016592">
    <property type="term" value="C:mediator complex"/>
    <property type="evidence" value="ECO:0007669"/>
    <property type="project" value="InterPro"/>
</dbReference>
<dbReference type="Pfam" id="PF05983">
    <property type="entry name" value="Med7"/>
    <property type="match status" value="1"/>
</dbReference>
<feature type="compositionally biased region" description="Low complexity" evidence="9">
    <location>
        <begin position="40"/>
        <end position="55"/>
    </location>
</feature>
<keyword evidence="4 8" id="KW-0805">Transcription regulation</keyword>
<gene>
    <name evidence="10" type="ORF">BMF94_3932</name>
</gene>
<comment type="caution">
    <text evidence="10">The sequence shown here is derived from an EMBL/GenBank/DDBJ whole genome shotgun (WGS) entry which is preliminary data.</text>
</comment>
<feature type="region of interest" description="Disordered" evidence="9">
    <location>
        <begin position="1"/>
        <end position="55"/>
    </location>
</feature>
<proteinExistence type="inferred from homology"/>
<name>A0A2S5B8J2_9BASI</name>
<dbReference type="STRING" id="741276.A0A2S5B8J2"/>
<dbReference type="SUPFAM" id="SSF140718">
    <property type="entry name" value="Mediator hinge subcomplex-like"/>
    <property type="match status" value="1"/>
</dbReference>
<dbReference type="InterPro" id="IPR009244">
    <property type="entry name" value="Mediatior_Med7"/>
</dbReference>
<evidence type="ECO:0000256" key="4">
    <source>
        <dbReference type="ARBA" id="ARBA00023015"/>
    </source>
</evidence>
<comment type="similarity">
    <text evidence="2 8">Belongs to the Mediator complex subunit 7 family.</text>
</comment>
<evidence type="ECO:0000256" key="1">
    <source>
        <dbReference type="ARBA" id="ARBA00004123"/>
    </source>
</evidence>
<dbReference type="AlphaFoldDB" id="A0A2S5B8J2"/>
<dbReference type="GO" id="GO:0003712">
    <property type="term" value="F:transcription coregulator activity"/>
    <property type="evidence" value="ECO:0007669"/>
    <property type="project" value="InterPro"/>
</dbReference>
<organism evidence="10 11">
    <name type="scientific">Rhodotorula taiwanensis</name>
    <dbReference type="NCBI Taxonomy" id="741276"/>
    <lineage>
        <taxon>Eukaryota</taxon>
        <taxon>Fungi</taxon>
        <taxon>Dikarya</taxon>
        <taxon>Basidiomycota</taxon>
        <taxon>Pucciniomycotina</taxon>
        <taxon>Microbotryomycetes</taxon>
        <taxon>Sporidiobolales</taxon>
        <taxon>Sporidiobolaceae</taxon>
        <taxon>Rhodotorula</taxon>
    </lineage>
</organism>